<dbReference type="PANTHER" id="PTHR31685">
    <property type="entry name" value="INTEGRAL MEMBRANE PROTEIN (AFU_ORTHOLOGUE AFUA_6G12730)-RELATED"/>
    <property type="match status" value="1"/>
</dbReference>
<dbReference type="Pfam" id="PF10348">
    <property type="entry name" value="DUF2427"/>
    <property type="match status" value="1"/>
</dbReference>
<protein>
    <recommendedName>
        <fullName evidence="7">Protein YTP1-like C-terminal domain-containing protein</fullName>
    </recommendedName>
</protein>
<feature type="transmembrane region" description="Helical" evidence="2">
    <location>
        <begin position="336"/>
        <end position="355"/>
    </location>
</feature>
<keyword evidence="2" id="KW-1133">Transmembrane helix</keyword>
<dbReference type="EMBL" id="KV454011">
    <property type="protein sequence ID" value="ODV98398.1"/>
    <property type="molecule type" value="Genomic_DNA"/>
</dbReference>
<reference evidence="6" key="1">
    <citation type="submission" date="2016-05" db="EMBL/GenBank/DDBJ databases">
        <title>Comparative genomics of biotechnologically important yeasts.</title>
        <authorList>
            <consortium name="DOE Joint Genome Institute"/>
            <person name="Riley R."/>
            <person name="Haridas S."/>
            <person name="Wolfe K.H."/>
            <person name="Lopes M.R."/>
            <person name="Hittinger C.T."/>
            <person name="Goker M."/>
            <person name="Salamov A."/>
            <person name="Wisecaver J."/>
            <person name="Long T.M."/>
            <person name="Aerts A.L."/>
            <person name="Barry K."/>
            <person name="Choi C."/>
            <person name="Clum A."/>
            <person name="Coughlan A.Y."/>
            <person name="Deshpande S."/>
            <person name="Douglass A.P."/>
            <person name="Hanson S.J."/>
            <person name="Klenk H.-P."/>
            <person name="Labutti K."/>
            <person name="Lapidus A."/>
            <person name="Lindquist E."/>
            <person name="Lipzen A."/>
            <person name="Meier-Kolthoff J.P."/>
            <person name="Ohm R.A."/>
            <person name="Otillar R.P."/>
            <person name="Pangilinan J."/>
            <person name="Peng Y."/>
            <person name="Rokas A."/>
            <person name="Rosa C.A."/>
            <person name="Scheuner C."/>
            <person name="Sibirny A.A."/>
            <person name="Slot J.C."/>
            <person name="Stielow J.B."/>
            <person name="Sun H."/>
            <person name="Kurtzman C.P."/>
            <person name="Blackwell M."/>
            <person name="Grigoriev I.V."/>
            <person name="Jeffries T.W."/>
        </authorList>
    </citation>
    <scope>NUCLEOTIDE SEQUENCE [LARGE SCALE GENOMIC DNA]</scope>
    <source>
        <strain evidence="6">NRRL Y-2460</strain>
    </source>
</reference>
<dbReference type="OrthoDB" id="4005299at2759"/>
<organism evidence="5 6">
    <name type="scientific">Pachysolen tannophilus NRRL Y-2460</name>
    <dbReference type="NCBI Taxonomy" id="669874"/>
    <lineage>
        <taxon>Eukaryota</taxon>
        <taxon>Fungi</taxon>
        <taxon>Dikarya</taxon>
        <taxon>Ascomycota</taxon>
        <taxon>Saccharomycotina</taxon>
        <taxon>Pichiomycetes</taxon>
        <taxon>Pachysolenaceae</taxon>
        <taxon>Pachysolen</taxon>
    </lineage>
</organism>
<feature type="transmembrane region" description="Helical" evidence="2">
    <location>
        <begin position="141"/>
        <end position="161"/>
    </location>
</feature>
<feature type="domain" description="DUF2427" evidence="3">
    <location>
        <begin position="62"/>
        <end position="162"/>
    </location>
</feature>
<keyword evidence="2" id="KW-0812">Transmembrane</keyword>
<dbReference type="Proteomes" id="UP000094236">
    <property type="component" value="Unassembled WGS sequence"/>
</dbReference>
<feature type="transmembrane region" description="Helical" evidence="2">
    <location>
        <begin position="402"/>
        <end position="425"/>
    </location>
</feature>
<evidence type="ECO:0000313" key="5">
    <source>
        <dbReference type="EMBL" id="ODV98398.1"/>
    </source>
</evidence>
<evidence type="ECO:0000256" key="2">
    <source>
        <dbReference type="SAM" id="Phobius"/>
    </source>
</evidence>
<keyword evidence="6" id="KW-1185">Reference proteome</keyword>
<feature type="compositionally biased region" description="Low complexity" evidence="1">
    <location>
        <begin position="14"/>
        <end position="28"/>
    </location>
</feature>
<feature type="transmembrane region" description="Helical" evidence="2">
    <location>
        <begin position="591"/>
        <end position="613"/>
    </location>
</feature>
<dbReference type="PANTHER" id="PTHR31685:SF3">
    <property type="entry name" value="INTEGRAL MEMBRANE PROTEIN (AFU_ORTHOLOGUE AFUA_6G12730)"/>
    <property type="match status" value="1"/>
</dbReference>
<evidence type="ECO:0000259" key="3">
    <source>
        <dbReference type="Pfam" id="PF10348"/>
    </source>
</evidence>
<dbReference type="InterPro" id="IPR018827">
    <property type="entry name" value="YTP1_C"/>
</dbReference>
<feature type="transmembrane region" description="Helical" evidence="2">
    <location>
        <begin position="111"/>
        <end position="129"/>
    </location>
</feature>
<feature type="compositionally biased region" description="Acidic residues" evidence="1">
    <location>
        <begin position="1"/>
        <end position="13"/>
    </location>
</feature>
<sequence length="620" mass="69060">MDMDMAADTDDETSVTTSTSSLASSESSGEIIPVAHEEKHAHGVPILDTKLTEAERLYWEAYNTTTYFTVNSSYRGQLLVHFGLVLVSLIFVYPICLVLDNINSNWYIPSLTLNFIMMVISLFCYMTFITNVEDLYPKNCYGKMGVILFFLVTVHYFAALVRFATKWINGGNNTSKYYDLSSTMSNTFIPLNDISRNECESPASTLFSDDAQHAHGGIGDVGDATTTANDGSSHSPRDDSLDLDAGADAVTFAENEGGFKMQQHAARSKLSVERDALFNKIFQNQHVTRIVGAFDHIANFAFALLNYMNLIYLYIYTITGVAVLNLLGLNGTVFNLLAHFIKGGVFFALGVLSLARYCGGFEKCGLAWNHSFISKYEHPSSIYLRFQPISGMLTMEMIESSLILFYGSTNIFLEHLAAAGGAWTAKDLQHVSIAFMYIGCGLCGVITEVKLNSWRRNKFMAAISRVNESSMRIDPSIIKTCTPGYSLNPFPAFTIFFTGLLMSRHAQASALSTSIHVQWGSLLSYGSFFRLFTFVLLTFWPYNDAEDYFKPSRPFTELFTSFALLAGGAVFMESTDPIVQALEYRGFTEMFTLNVSIGCVTLLMGWIMFLFAVKDKMKKL</sequence>
<keyword evidence="2" id="KW-0472">Membrane</keyword>
<dbReference type="AlphaFoldDB" id="A0A1E4U3C1"/>
<gene>
    <name evidence="5" type="ORF">PACTADRAFT_48171</name>
</gene>
<dbReference type="Pfam" id="PF10355">
    <property type="entry name" value="Ytp1"/>
    <property type="match status" value="1"/>
</dbReference>
<evidence type="ECO:0000256" key="1">
    <source>
        <dbReference type="SAM" id="MobiDB-lite"/>
    </source>
</evidence>
<accession>A0A1E4U3C1</accession>
<evidence type="ECO:0000313" key="6">
    <source>
        <dbReference type="Proteomes" id="UP000094236"/>
    </source>
</evidence>
<feature type="domain" description="Protein YTP1-like C-terminal" evidence="4">
    <location>
        <begin position="313"/>
        <end position="615"/>
    </location>
</feature>
<name>A0A1E4U3C1_PACTA</name>
<dbReference type="InterPro" id="IPR018825">
    <property type="entry name" value="DUF2427"/>
</dbReference>
<evidence type="ECO:0008006" key="7">
    <source>
        <dbReference type="Google" id="ProtNLM"/>
    </source>
</evidence>
<feature type="transmembrane region" description="Helical" evidence="2">
    <location>
        <begin position="431"/>
        <end position="451"/>
    </location>
</feature>
<feature type="transmembrane region" description="Helical" evidence="2">
    <location>
        <begin position="78"/>
        <end position="99"/>
    </location>
</feature>
<feature type="transmembrane region" description="Helical" evidence="2">
    <location>
        <begin position="522"/>
        <end position="542"/>
    </location>
</feature>
<dbReference type="STRING" id="669874.A0A1E4U3C1"/>
<feature type="region of interest" description="Disordered" evidence="1">
    <location>
        <begin position="1"/>
        <end position="28"/>
    </location>
</feature>
<proteinExistence type="predicted"/>
<evidence type="ECO:0000259" key="4">
    <source>
        <dbReference type="Pfam" id="PF10355"/>
    </source>
</evidence>